<dbReference type="EMBL" id="BIFR01000001">
    <property type="protein sequence ID" value="GCE12380.1"/>
    <property type="molecule type" value="Genomic_DNA"/>
</dbReference>
<accession>A0A401ZZS0</accession>
<comment type="caution">
    <text evidence="1">The sequence shown here is derived from an EMBL/GenBank/DDBJ whole genome shotgun (WGS) entry which is preliminary data.</text>
</comment>
<dbReference type="Proteomes" id="UP000287352">
    <property type="component" value="Unassembled WGS sequence"/>
</dbReference>
<sequence>MRAAIEIVSDELEHFNLLHVYSQYLLEKGKTDECEQVLLRAISHARQMKNHHHRSRAFVRLIKIFVQQQQIEKAELLAKEIDSSYDKAEALASIAVSLVLDQQWERAEKMIRQIQEPIPLVDALSKLAVALMQIQQPEKANTLFVEAEKVAQRIDHILYRELSLITVANALKQVGQWERVEMVARQIERSDSSNYPTSLLVIVRAFLQARWWERAEEVAREIEESIYRVYAFDELAYAFWQDCQWEKALSAIEIAKASARRISYEYENTGLIRVAQMLNNMHQWEQAEALFGEIANPAEWEIAELAMVLVKKADLFMCDEQRARASEVLVQAEEFAQKIEKSSQRVQVLSAIAIALWNNQQWEQAEIMLAKAEVAACKGKESQILTLGSLVKVLVYSQQWERAEIVAQQVIDPNERTYILQDLFLSLWQAQEWTRAESVLTQAEAAARDPLADSVQVPCMLSKIAQLWRQVQRWEQAEEAVQGINLYYMGDETREVLKTLAQSQQWERFVILARTIESPFDRASIMSEIAQEIIPMQQSERALMLLADAEEAAFKIEGLEHQTVKILSSIALSLWQLGQWERAMSILVAAENASKRKKANVHDTQILQEVINVLVSIQKWEREKSPMSEDMASHVRDIVLAHREQQWERFEKIILAEEKEVVRELSLKDLAIALSEVQRWEQAEKLVAALSTPSNQAFVLGWIAHKLIQEQQWCRAEDFLSCAENIVQNRASDYSGTLAWLARIYAQGRHWEKVENIIKLIKRNKSKNSDFKSIVEYLVQDQCWDKAEELTFSIDEETYDRKEAVKILAKALGEAQQWSRLIALLQRIWLLAETREQAFCMPDPLYELVKQYPWLGVQFYNVFVTEKSWLAHQ</sequence>
<proteinExistence type="predicted"/>
<evidence type="ECO:0000313" key="1">
    <source>
        <dbReference type="EMBL" id="GCE12380.1"/>
    </source>
</evidence>
<protein>
    <recommendedName>
        <fullName evidence="3">MalT-like TPR region domain-containing protein</fullName>
    </recommendedName>
</protein>
<dbReference type="Gene3D" id="1.25.40.10">
    <property type="entry name" value="Tetratricopeptide repeat domain"/>
    <property type="match status" value="5"/>
</dbReference>
<evidence type="ECO:0008006" key="3">
    <source>
        <dbReference type="Google" id="ProtNLM"/>
    </source>
</evidence>
<evidence type="ECO:0000313" key="2">
    <source>
        <dbReference type="Proteomes" id="UP000287352"/>
    </source>
</evidence>
<dbReference type="SUPFAM" id="SSF48452">
    <property type="entry name" value="TPR-like"/>
    <property type="match status" value="3"/>
</dbReference>
<keyword evidence="2" id="KW-1185">Reference proteome</keyword>
<dbReference type="AlphaFoldDB" id="A0A401ZZS0"/>
<organism evidence="1 2">
    <name type="scientific">Tengunoibacter tsumagoiensis</name>
    <dbReference type="NCBI Taxonomy" id="2014871"/>
    <lineage>
        <taxon>Bacteria</taxon>
        <taxon>Bacillati</taxon>
        <taxon>Chloroflexota</taxon>
        <taxon>Ktedonobacteria</taxon>
        <taxon>Ktedonobacterales</taxon>
        <taxon>Dictyobacteraceae</taxon>
        <taxon>Tengunoibacter</taxon>
    </lineage>
</organism>
<reference evidence="2" key="1">
    <citation type="submission" date="2018-12" db="EMBL/GenBank/DDBJ databases">
        <title>Tengunoibacter tsumagoiensis gen. nov., sp. nov., Dictyobacter kobayashii sp. nov., D. alpinus sp. nov., and D. joshuensis sp. nov. and description of Dictyobacteraceae fam. nov. within the order Ktedonobacterales isolated from Tengu-no-mugimeshi.</title>
        <authorList>
            <person name="Wang C.M."/>
            <person name="Zheng Y."/>
            <person name="Sakai Y."/>
            <person name="Toyoda A."/>
            <person name="Minakuchi Y."/>
            <person name="Abe K."/>
            <person name="Yokota A."/>
            <person name="Yabe S."/>
        </authorList>
    </citation>
    <scope>NUCLEOTIDE SEQUENCE [LARGE SCALE GENOMIC DNA]</scope>
    <source>
        <strain evidence="2">Uno3</strain>
    </source>
</reference>
<gene>
    <name evidence="1" type="ORF">KTT_22390</name>
</gene>
<dbReference type="InterPro" id="IPR011990">
    <property type="entry name" value="TPR-like_helical_dom_sf"/>
</dbReference>
<name>A0A401ZZS0_9CHLR</name>